<proteinExistence type="predicted"/>
<name>A0AA88VXE2_9ASTE</name>
<dbReference type="Proteomes" id="UP001188597">
    <property type="component" value="Unassembled WGS sequence"/>
</dbReference>
<dbReference type="NCBIfam" id="TIGR01640">
    <property type="entry name" value="F_box_assoc_1"/>
    <property type="match status" value="1"/>
</dbReference>
<protein>
    <recommendedName>
        <fullName evidence="1">F-box associated beta-propeller type 3 domain-containing protein</fullName>
    </recommendedName>
</protein>
<organism evidence="2 3">
    <name type="scientific">Escallonia herrerae</name>
    <dbReference type="NCBI Taxonomy" id="1293975"/>
    <lineage>
        <taxon>Eukaryota</taxon>
        <taxon>Viridiplantae</taxon>
        <taxon>Streptophyta</taxon>
        <taxon>Embryophyta</taxon>
        <taxon>Tracheophyta</taxon>
        <taxon>Spermatophyta</taxon>
        <taxon>Magnoliopsida</taxon>
        <taxon>eudicotyledons</taxon>
        <taxon>Gunneridae</taxon>
        <taxon>Pentapetalae</taxon>
        <taxon>asterids</taxon>
        <taxon>campanulids</taxon>
        <taxon>Escalloniales</taxon>
        <taxon>Escalloniaceae</taxon>
        <taxon>Escallonia</taxon>
    </lineage>
</organism>
<dbReference type="InterPro" id="IPR036047">
    <property type="entry name" value="F-box-like_dom_sf"/>
</dbReference>
<dbReference type="AlphaFoldDB" id="A0AA88VXE2"/>
<evidence type="ECO:0000313" key="2">
    <source>
        <dbReference type="EMBL" id="KAK3016962.1"/>
    </source>
</evidence>
<dbReference type="SUPFAM" id="SSF81383">
    <property type="entry name" value="F-box domain"/>
    <property type="match status" value="1"/>
</dbReference>
<dbReference type="InterPro" id="IPR013187">
    <property type="entry name" value="F-box-assoc_dom_typ3"/>
</dbReference>
<gene>
    <name evidence="2" type="ORF">RJ639_007858</name>
</gene>
<dbReference type="Pfam" id="PF08268">
    <property type="entry name" value="FBA_3"/>
    <property type="match status" value="1"/>
</dbReference>
<comment type="caution">
    <text evidence="2">The sequence shown here is derived from an EMBL/GenBank/DDBJ whole genome shotgun (WGS) entry which is preliminary data.</text>
</comment>
<sequence length="475" mass="53067">MATTSDAENTRSGFIPDEILLSHILPRLDAQSLARFMSASTHWHSTISAPSFLLSHLSQSFLSRPNASLTLLFTIPIPSASAYLICSAAIPVTLRYQIESVAAKMNVAVPGFLYASSYILQSIHGFICLAVSLHRVCICNPTTRQSFTLPLPPPLSVPIRARHSTYSFGFDPARNQHKVLITAFVKPPGGYDGIVEHWIFTLIGGGEWRHISCPITRYFSVSAGTYINGSIYRLASYGSDNYAKRTHVVEFDVGSEDFRLVELPDEVQFDGEEGRSLVEIDGHLGIIHYRESGYGGNGIKIWVLEGNSNWVKRSIMFPVPDWGDIQDRPRLWYKGTIYTGEMMFAPCVSTANSMYCVFFYDITVNLLRRFDIQGLPECSGDIGTVYIADHVETLLSLPLVSAFIANDCRHGGHRRRVLLEQFLKGDDEHNRSKLKFAANNVSGPWIAIEAVGIINFGVLRKTTENFSEEKFQIFH</sequence>
<reference evidence="2" key="1">
    <citation type="submission" date="2022-12" db="EMBL/GenBank/DDBJ databases">
        <title>Draft genome assemblies for two species of Escallonia (Escalloniales).</title>
        <authorList>
            <person name="Chanderbali A."/>
            <person name="Dervinis C."/>
            <person name="Anghel I."/>
            <person name="Soltis D."/>
            <person name="Soltis P."/>
            <person name="Zapata F."/>
        </authorList>
    </citation>
    <scope>NUCLEOTIDE SEQUENCE</scope>
    <source>
        <strain evidence="2">UCBG64.0493</strain>
        <tissue evidence="2">Leaf</tissue>
    </source>
</reference>
<accession>A0AA88VXE2</accession>
<evidence type="ECO:0000313" key="3">
    <source>
        <dbReference type="Proteomes" id="UP001188597"/>
    </source>
</evidence>
<dbReference type="PANTHER" id="PTHR31111:SF138">
    <property type="entry name" value="F-BOX ASSOCIATED DOMAIN-CONTAINING PROTEIN"/>
    <property type="match status" value="1"/>
</dbReference>
<evidence type="ECO:0000259" key="1">
    <source>
        <dbReference type="Pfam" id="PF08268"/>
    </source>
</evidence>
<dbReference type="InterPro" id="IPR017451">
    <property type="entry name" value="F-box-assoc_interact_dom"/>
</dbReference>
<feature type="domain" description="F-box associated beta-propeller type 3" evidence="1">
    <location>
        <begin position="101"/>
        <end position="377"/>
    </location>
</feature>
<dbReference type="EMBL" id="JAVXUP010001034">
    <property type="protein sequence ID" value="KAK3016962.1"/>
    <property type="molecule type" value="Genomic_DNA"/>
</dbReference>
<keyword evidence="3" id="KW-1185">Reference proteome</keyword>
<dbReference type="PANTHER" id="PTHR31111">
    <property type="entry name" value="BNAA05G37150D PROTEIN-RELATED"/>
    <property type="match status" value="1"/>
</dbReference>